<comment type="caution">
    <text evidence="1">The sequence shown here is derived from an EMBL/GenBank/DDBJ whole genome shotgun (WGS) entry which is preliminary data.</text>
</comment>
<organism evidence="1 2">
    <name type="scientific">Solitalea longa</name>
    <dbReference type="NCBI Taxonomy" id="2079460"/>
    <lineage>
        <taxon>Bacteria</taxon>
        <taxon>Pseudomonadati</taxon>
        <taxon>Bacteroidota</taxon>
        <taxon>Sphingobacteriia</taxon>
        <taxon>Sphingobacteriales</taxon>
        <taxon>Sphingobacteriaceae</taxon>
        <taxon>Solitalea</taxon>
    </lineage>
</organism>
<dbReference type="AlphaFoldDB" id="A0A2S4ZWF8"/>
<evidence type="ECO:0000313" key="1">
    <source>
        <dbReference type="EMBL" id="POY34701.1"/>
    </source>
</evidence>
<name>A0A2S4ZWF8_9SPHI</name>
<reference evidence="1 2" key="1">
    <citation type="submission" date="2018-01" db="EMBL/GenBank/DDBJ databases">
        <authorList>
            <person name="Gaut B.S."/>
            <person name="Morton B.R."/>
            <person name="Clegg M.T."/>
            <person name="Duvall M.R."/>
        </authorList>
    </citation>
    <scope>NUCLEOTIDE SEQUENCE [LARGE SCALE GENOMIC DNA]</scope>
    <source>
        <strain evidence="1 2">HR-AV</strain>
    </source>
</reference>
<evidence type="ECO:0000313" key="2">
    <source>
        <dbReference type="Proteomes" id="UP000236893"/>
    </source>
</evidence>
<sequence>MQKAGKKGSFILPKKKRLKPIMSHLERLQTRKPYIWEMLLQTLKKGFFSSKTHSSIFTILPFEW</sequence>
<dbReference type="Proteomes" id="UP000236893">
    <property type="component" value="Unassembled WGS sequence"/>
</dbReference>
<protein>
    <submittedName>
        <fullName evidence="1">Uncharacterized protein</fullName>
    </submittedName>
</protein>
<keyword evidence="2" id="KW-1185">Reference proteome</keyword>
<gene>
    <name evidence="1" type="ORF">C3K47_18885</name>
</gene>
<proteinExistence type="predicted"/>
<accession>A0A2S4ZWF8</accession>
<dbReference type="EMBL" id="PQVF01000020">
    <property type="protein sequence ID" value="POY34701.1"/>
    <property type="molecule type" value="Genomic_DNA"/>
</dbReference>